<evidence type="ECO:0000256" key="1">
    <source>
        <dbReference type="ARBA" id="ARBA00004651"/>
    </source>
</evidence>
<evidence type="ECO:0000256" key="6">
    <source>
        <dbReference type="ARBA" id="ARBA00022989"/>
    </source>
</evidence>
<comment type="subcellular location">
    <subcellularLocation>
        <location evidence="1">Cell membrane</location>
        <topology evidence="1">Multi-pass membrane protein</topology>
    </subcellularLocation>
</comment>
<feature type="transmembrane region" description="Helical" evidence="8">
    <location>
        <begin position="34"/>
        <end position="60"/>
    </location>
</feature>
<dbReference type="Proteomes" id="UP000603545">
    <property type="component" value="Unassembled WGS sequence"/>
</dbReference>
<proteinExistence type="inferred from homology"/>
<keyword evidence="3" id="KW-1003">Cell membrane</keyword>
<dbReference type="GO" id="GO:0008360">
    <property type="term" value="P:regulation of cell shape"/>
    <property type="evidence" value="ECO:0007669"/>
    <property type="project" value="UniProtKB-KW"/>
</dbReference>
<comment type="similarity">
    <text evidence="2">Belongs to the MreD family.</text>
</comment>
<feature type="transmembrane region" description="Helical" evidence="8">
    <location>
        <begin position="66"/>
        <end position="83"/>
    </location>
</feature>
<evidence type="ECO:0000256" key="7">
    <source>
        <dbReference type="ARBA" id="ARBA00023136"/>
    </source>
</evidence>
<dbReference type="AlphaFoldDB" id="A0A8J6TC15"/>
<feature type="transmembrane region" description="Helical" evidence="8">
    <location>
        <begin position="6"/>
        <end position="27"/>
    </location>
</feature>
<evidence type="ECO:0000313" key="9">
    <source>
        <dbReference type="EMBL" id="MBC8199830.1"/>
    </source>
</evidence>
<dbReference type="InterPro" id="IPR007227">
    <property type="entry name" value="Cell_shape_determining_MreD"/>
</dbReference>
<dbReference type="EMBL" id="JACNLL010000065">
    <property type="protein sequence ID" value="MBC8199830.1"/>
    <property type="molecule type" value="Genomic_DNA"/>
</dbReference>
<protein>
    <submittedName>
        <fullName evidence="9">Rod shape-determining protein MreD</fullName>
    </submittedName>
</protein>
<reference evidence="9 10" key="1">
    <citation type="submission" date="2020-08" db="EMBL/GenBank/DDBJ databases">
        <title>Bridging the membrane lipid divide: bacteria of the FCB group superphylum have the potential to synthesize archaeal ether lipids.</title>
        <authorList>
            <person name="Villanueva L."/>
            <person name="Von Meijenfeldt F.A.B."/>
            <person name="Westbye A.B."/>
            <person name="Yadav S."/>
            <person name="Hopmans E.C."/>
            <person name="Dutilh B.E."/>
            <person name="Sinninghe Damste J.S."/>
        </authorList>
    </citation>
    <scope>NUCLEOTIDE SEQUENCE [LARGE SCALE GENOMIC DNA]</scope>
    <source>
        <strain evidence="9">NIOZ-UU82</strain>
    </source>
</reference>
<evidence type="ECO:0000256" key="2">
    <source>
        <dbReference type="ARBA" id="ARBA00007776"/>
    </source>
</evidence>
<dbReference type="Pfam" id="PF04093">
    <property type="entry name" value="MreD"/>
    <property type="match status" value="1"/>
</dbReference>
<comment type="caution">
    <text evidence="9">The sequence shown here is derived from an EMBL/GenBank/DDBJ whole genome shotgun (WGS) entry which is preliminary data.</text>
</comment>
<evidence type="ECO:0000256" key="5">
    <source>
        <dbReference type="ARBA" id="ARBA00022960"/>
    </source>
</evidence>
<evidence type="ECO:0000313" key="10">
    <source>
        <dbReference type="Proteomes" id="UP000603545"/>
    </source>
</evidence>
<keyword evidence="4 8" id="KW-0812">Transmembrane</keyword>
<evidence type="ECO:0000256" key="4">
    <source>
        <dbReference type="ARBA" id="ARBA00022692"/>
    </source>
</evidence>
<feature type="transmembrane region" description="Helical" evidence="8">
    <location>
        <begin position="95"/>
        <end position="118"/>
    </location>
</feature>
<organism evidence="9 10">
    <name type="scientific">Candidatus Desulfaltia bathyphila</name>
    <dbReference type="NCBI Taxonomy" id="2841697"/>
    <lineage>
        <taxon>Bacteria</taxon>
        <taxon>Pseudomonadati</taxon>
        <taxon>Thermodesulfobacteriota</taxon>
        <taxon>Desulfobacteria</taxon>
        <taxon>Desulfobacterales</taxon>
        <taxon>Desulfobacterales incertae sedis</taxon>
        <taxon>Candidatus Desulfaltia</taxon>
    </lineage>
</organism>
<gene>
    <name evidence="9" type="primary">mreD</name>
    <name evidence="9" type="ORF">H8E80_07280</name>
</gene>
<name>A0A8J6TC15_9BACT</name>
<feature type="transmembrane region" description="Helical" evidence="8">
    <location>
        <begin position="130"/>
        <end position="152"/>
    </location>
</feature>
<keyword evidence="7 8" id="KW-0472">Membrane</keyword>
<keyword evidence="5" id="KW-0133">Cell shape</keyword>
<evidence type="ECO:0000256" key="3">
    <source>
        <dbReference type="ARBA" id="ARBA00022475"/>
    </source>
</evidence>
<accession>A0A8J6TC15</accession>
<keyword evidence="6 8" id="KW-1133">Transmembrane helix</keyword>
<evidence type="ECO:0000256" key="8">
    <source>
        <dbReference type="SAM" id="Phobius"/>
    </source>
</evidence>
<sequence>MTYCFHIAACLCLVIFQTTILPCFPLFDTFYDLLALYIVYMGLFFGVREGIPVALITGLIMDGLSGGSFGLYLTTYLWLFIGVRQLVKVFHVSNYILFPVVVTAAILIENVILFGIFAMLEPDTQFSSSAINSVVMQIIWAICTGPFVIQFYNFTYKRWNRLFNKLIAVFSHKQPPENNRQ</sequence>
<dbReference type="GO" id="GO:0005886">
    <property type="term" value="C:plasma membrane"/>
    <property type="evidence" value="ECO:0007669"/>
    <property type="project" value="UniProtKB-SubCell"/>
</dbReference>